<dbReference type="EMBL" id="MN740006">
    <property type="protein sequence ID" value="QHT83065.1"/>
    <property type="molecule type" value="Genomic_DNA"/>
</dbReference>
<protein>
    <submittedName>
        <fullName evidence="1">Uncharacterized protein</fullName>
    </submittedName>
</protein>
<reference evidence="1" key="1">
    <citation type="journal article" date="2020" name="Nature">
        <title>Giant virus diversity and host interactions through global metagenomics.</title>
        <authorList>
            <person name="Schulz F."/>
            <person name="Roux S."/>
            <person name="Paez-Espino D."/>
            <person name="Jungbluth S."/>
            <person name="Walsh D.A."/>
            <person name="Denef V.J."/>
            <person name="McMahon K.D."/>
            <person name="Konstantinidis K.T."/>
            <person name="Eloe-Fadrosh E.A."/>
            <person name="Kyrpides N.C."/>
            <person name="Woyke T."/>
        </authorList>
    </citation>
    <scope>NUCLEOTIDE SEQUENCE</scope>
    <source>
        <strain evidence="1">GVMAG-M-3300023184-167</strain>
    </source>
</reference>
<accession>A0A6C0HSG0</accession>
<proteinExistence type="predicted"/>
<organism evidence="1">
    <name type="scientific">viral metagenome</name>
    <dbReference type="NCBI Taxonomy" id="1070528"/>
    <lineage>
        <taxon>unclassified sequences</taxon>
        <taxon>metagenomes</taxon>
        <taxon>organismal metagenomes</taxon>
    </lineage>
</organism>
<sequence length="1674" mass="196312">MSVVFNVPKFKINILKENVIDEIIVFYGYYQKSMEELTVTFNENPHDDVFRITYSNSDILYDSPFIFSDEELDFIQTNLIQVTFCHFLINIDDTIETIKNKLFIVKHETIPFPTNEMYFMTKKEKYETLGLSVQSFEANPYLLTDEKFELRVNNQWITPIENIYVCYFQDVKKFISPEKEGSLNYYYPQLKEENKSESILKLAPLYDKIDMFYNIYQNKTGYINYISPIIGFKKLDFIIKGSNKIPLVSLFNITHCSEKIPIIKYNTTKTSLNIFRFYAEDVTKTNEKIPNISIALYNLFNNAIDKKTSICYFIQGNYFFICQLFENGDIRITIDFKTGVSKEECVQCINDGITEIFHPLITFFSQMKIEKPVMSLEMLDSINFTNLICAISLNTRELKIPFDCIKPIFVIENTTANTISLLFKRIPNFNLQSSIESFIDRNIKRDVPLEDIIVNVMENYNIDRTRASDIVQSFYRQLDVKERIGRKLHLINPGLPITITLDPLRNIIVFEISQIPQMSIITSLFIFIDSMIRIKLPEHTVYPEKLIKKNCSERVDEIDEILDELNVSNVEAIQEVVPAVPEAVSEVVPEAVEVSESPRIEEKTEMEKKEIIKQMFGDFYDEEEEEEEEMHVAEDDVSNIQHGGENIEERRRRLLEDKEYINTLIANPSLHNFFASRIKKYDQNVFNDESSERGYTSDCQSSRKRQPVVLTKNELETIIEEKGEDFLKPTDILEYTSQEGQDLYYICPRYWCLLDNSPMSQEEVDSGQCGNIIDKKGIEKGKYVVEFFHKEVHGSREDYKQTGPGIMTKNGKNTCLPCCFANWKSKRQEVLKGECKQKYRFYGEEEKKIIIRKKEAPKKRDKFVVARDVEKFPLEQYLWSYPPKSIQTFFNDFNEDHEISDIDHTLKNYELCIMRHGIEYSAKKSFLSCLSDIKYFSKGVQIEKTAGSVDQIIELIVSKLTVDIFVTLQNGSLIEAFSDPRQEINLDEFKETQMYRLFHDNMEKFELICSSFKNYIQFIKNDNFVDYTYTWDLVTQPFIFNNGVNLIIFDLEDDTHIKLICPSNHYSGSFYNPEKKSIIILKKGAFFEPLFTFIKRPEIFATPFFDTLGDQLPINIKASFDIISTKLKFCVPIKNDKYDFEHPILLTDLIEKCKALNMKPIQVVSMRGKVIGLLLYKEEMQGFIPCFPSSINNNIEYTLLDLVAWKSYTETIDFLTSMEDEVPCKIYLQIVEDGKIIGFLTIANQFVPIEPIDISESIEIKTSLSYNHYQVDDALMADKEDDERIRYIDNLKKENILENIFCSYLIYLLNFEENQYILKEIINFTSPIILEEVGIPKIIELLKMIPNILFEENFTILMFENTQNCFTQKTPVFFPLFNLITGHNNKEKYYTKLANYIFKYQSVQQQLQNVNIYFIFNPVHLAINKDEIYIMQNLITIDLDFFKKVAYRNLNTKETYDTVEPITVTKFINVDFEKITMKQCIEKTSQIRSEKWSAFFPKSAREVYYESNENCLFEFALSIINKLIPRPINKEDILRILSQGYLAEMTKFVNAYKSDSSVYYSKLINILKMEGKLIEGEDDKVIYHMIYNNYQLSMSDLWILFTHYKIPVAFLLSNDVIFSNETKGVNYVFIVVPTKSSTYKYIIDNGEIQLNVEDFCTKSKERLTNTFFYEYVFQ</sequence>
<name>A0A6C0HSG0_9ZZZZ</name>
<evidence type="ECO:0000313" key="1">
    <source>
        <dbReference type="EMBL" id="QHT83065.1"/>
    </source>
</evidence>